<organism evidence="8 9">
    <name type="scientific">Globisporangium ultimum (strain ATCC 200006 / CBS 805.95 / DAOM BR144)</name>
    <name type="common">Pythium ultimum</name>
    <dbReference type="NCBI Taxonomy" id="431595"/>
    <lineage>
        <taxon>Eukaryota</taxon>
        <taxon>Sar</taxon>
        <taxon>Stramenopiles</taxon>
        <taxon>Oomycota</taxon>
        <taxon>Peronosporomycetes</taxon>
        <taxon>Pythiales</taxon>
        <taxon>Pythiaceae</taxon>
        <taxon>Globisporangium</taxon>
    </lineage>
</organism>
<dbReference type="SMART" id="SM00064">
    <property type="entry name" value="FYVE"/>
    <property type="match status" value="1"/>
</dbReference>
<dbReference type="EnsemblProtists" id="PYU1_T001753">
    <property type="protein sequence ID" value="PYU1_T001753"/>
    <property type="gene ID" value="PYU1_G001752"/>
</dbReference>
<dbReference type="Proteomes" id="UP000019132">
    <property type="component" value="Unassembled WGS sequence"/>
</dbReference>
<dbReference type="GO" id="GO:0008333">
    <property type="term" value="P:endosome to lysosome transport"/>
    <property type="evidence" value="ECO:0007669"/>
    <property type="project" value="TreeGrafter"/>
</dbReference>
<feature type="domain" description="FYVE-type" evidence="7">
    <location>
        <begin position="50"/>
        <end position="101"/>
    </location>
</feature>
<dbReference type="PANTHER" id="PTHR46280">
    <property type="entry name" value="PLECKSTRIN HOMOLOGY DOMAIN-CONTAINING FAMILY F MEMBER 2-RELATED"/>
    <property type="match status" value="1"/>
</dbReference>
<dbReference type="GO" id="GO:0035091">
    <property type="term" value="F:phosphatidylinositol binding"/>
    <property type="evidence" value="ECO:0007669"/>
    <property type="project" value="TreeGrafter"/>
</dbReference>
<dbReference type="InterPro" id="IPR051765">
    <property type="entry name" value="PH_domain-containing_F"/>
</dbReference>
<accession>K3W9W2</accession>
<evidence type="ECO:0000256" key="6">
    <source>
        <dbReference type="SAM" id="Phobius"/>
    </source>
</evidence>
<dbReference type="InterPro" id="IPR013083">
    <property type="entry name" value="Znf_RING/FYVE/PHD"/>
</dbReference>
<dbReference type="AlphaFoldDB" id="K3W9W2"/>
<sequence length="197" mass="22051">MEFDSAPRPRRNTDTDSVRNSSGNVFRRMSGNAMGLEANALCHRSHWVPKSTRSSCSNCKRGFRLWTKKHHCRFCGEVVCRNCSTQRILIQKKTLRSCDACVSVNVMSISELSRRNSVSGVTKSDVGSRHSLGGRKSDGALLRKSVLKGSKKQSTTRLVQRGDALYLMRSRWRSQLPYVVAVFVLTLAGVANLLTRM</sequence>
<evidence type="ECO:0000259" key="7">
    <source>
        <dbReference type="PROSITE" id="PS50178"/>
    </source>
</evidence>
<dbReference type="eggNOG" id="KOG1729">
    <property type="taxonomic scope" value="Eukaryota"/>
</dbReference>
<dbReference type="InParanoid" id="K3W9W2"/>
<evidence type="ECO:0000256" key="2">
    <source>
        <dbReference type="ARBA" id="ARBA00022771"/>
    </source>
</evidence>
<proteinExistence type="predicted"/>
<keyword evidence="9" id="KW-1185">Reference proteome</keyword>
<evidence type="ECO:0000256" key="5">
    <source>
        <dbReference type="SAM" id="MobiDB-lite"/>
    </source>
</evidence>
<dbReference type="GO" id="GO:0008270">
    <property type="term" value="F:zinc ion binding"/>
    <property type="evidence" value="ECO:0007669"/>
    <property type="project" value="UniProtKB-KW"/>
</dbReference>
<evidence type="ECO:0000256" key="1">
    <source>
        <dbReference type="ARBA" id="ARBA00022723"/>
    </source>
</evidence>
<feature type="compositionally biased region" description="Basic and acidic residues" evidence="5">
    <location>
        <begin position="1"/>
        <end position="17"/>
    </location>
</feature>
<feature type="transmembrane region" description="Helical" evidence="6">
    <location>
        <begin position="176"/>
        <end position="194"/>
    </location>
</feature>
<dbReference type="PANTHER" id="PTHR46280:SF3">
    <property type="entry name" value="PLECKSTRIN HOMOLOGY DOMAIN-CONTAINING FAMILY F MEMBER 1 HOMOLOG"/>
    <property type="match status" value="1"/>
</dbReference>
<dbReference type="InterPro" id="IPR011011">
    <property type="entry name" value="Znf_FYVE_PHD"/>
</dbReference>
<dbReference type="VEuPathDB" id="FungiDB:PYU1_G001752"/>
<dbReference type="SUPFAM" id="SSF57903">
    <property type="entry name" value="FYVE/PHD zinc finger"/>
    <property type="match status" value="1"/>
</dbReference>
<reference evidence="9" key="1">
    <citation type="journal article" date="2010" name="Genome Biol.">
        <title>Genome sequence of the necrotrophic plant pathogen Pythium ultimum reveals original pathogenicity mechanisms and effector repertoire.</title>
        <authorList>
            <person name="Levesque C.A."/>
            <person name="Brouwer H."/>
            <person name="Cano L."/>
            <person name="Hamilton J.P."/>
            <person name="Holt C."/>
            <person name="Huitema E."/>
            <person name="Raffaele S."/>
            <person name="Robideau G.P."/>
            <person name="Thines M."/>
            <person name="Win J."/>
            <person name="Zerillo M.M."/>
            <person name="Beakes G.W."/>
            <person name="Boore J.L."/>
            <person name="Busam D."/>
            <person name="Dumas B."/>
            <person name="Ferriera S."/>
            <person name="Fuerstenberg S.I."/>
            <person name="Gachon C.M."/>
            <person name="Gaulin E."/>
            <person name="Govers F."/>
            <person name="Grenville-Briggs L."/>
            <person name="Horner N."/>
            <person name="Hostetler J."/>
            <person name="Jiang R.H."/>
            <person name="Johnson J."/>
            <person name="Krajaejun T."/>
            <person name="Lin H."/>
            <person name="Meijer H.J."/>
            <person name="Moore B."/>
            <person name="Morris P."/>
            <person name="Phuntmart V."/>
            <person name="Puiu D."/>
            <person name="Shetty J."/>
            <person name="Stajich J.E."/>
            <person name="Tripathy S."/>
            <person name="Wawra S."/>
            <person name="van West P."/>
            <person name="Whitty B.R."/>
            <person name="Coutinho P.M."/>
            <person name="Henrissat B."/>
            <person name="Martin F."/>
            <person name="Thomas P.D."/>
            <person name="Tyler B.M."/>
            <person name="De Vries R.P."/>
            <person name="Kamoun S."/>
            <person name="Yandell M."/>
            <person name="Tisserat N."/>
            <person name="Buell C.R."/>
        </authorList>
    </citation>
    <scope>NUCLEOTIDE SEQUENCE</scope>
    <source>
        <strain evidence="9">DAOM:BR144</strain>
    </source>
</reference>
<feature type="region of interest" description="Disordered" evidence="5">
    <location>
        <begin position="1"/>
        <end position="24"/>
    </location>
</feature>
<dbReference type="InterPro" id="IPR000306">
    <property type="entry name" value="Znf_FYVE"/>
</dbReference>
<dbReference type="HOGENOM" id="CLU_114328_0_0_1"/>
<dbReference type="EMBL" id="GL376634">
    <property type="status" value="NOT_ANNOTATED_CDS"/>
    <property type="molecule type" value="Genomic_DNA"/>
</dbReference>
<keyword evidence="6" id="KW-0472">Membrane</keyword>
<evidence type="ECO:0000256" key="3">
    <source>
        <dbReference type="ARBA" id="ARBA00022833"/>
    </source>
</evidence>
<keyword evidence="2 4" id="KW-0863">Zinc-finger</keyword>
<protein>
    <recommendedName>
        <fullName evidence="7">FYVE-type domain-containing protein</fullName>
    </recommendedName>
</protein>
<keyword evidence="6" id="KW-1133">Transmembrane helix</keyword>
<keyword evidence="1" id="KW-0479">Metal-binding</keyword>
<evidence type="ECO:0000256" key="4">
    <source>
        <dbReference type="PROSITE-ProRule" id="PRU00091"/>
    </source>
</evidence>
<keyword evidence="6" id="KW-0812">Transmembrane</keyword>
<dbReference type="Gene3D" id="3.30.40.10">
    <property type="entry name" value="Zinc/RING finger domain, C3HC4 (zinc finger)"/>
    <property type="match status" value="1"/>
</dbReference>
<evidence type="ECO:0000313" key="8">
    <source>
        <dbReference type="EnsemblProtists" id="PYU1_T001753"/>
    </source>
</evidence>
<dbReference type="GO" id="GO:0007032">
    <property type="term" value="P:endosome organization"/>
    <property type="evidence" value="ECO:0007669"/>
    <property type="project" value="TreeGrafter"/>
</dbReference>
<evidence type="ECO:0000313" key="9">
    <source>
        <dbReference type="Proteomes" id="UP000019132"/>
    </source>
</evidence>
<dbReference type="GO" id="GO:0005769">
    <property type="term" value="C:early endosome"/>
    <property type="evidence" value="ECO:0007669"/>
    <property type="project" value="TreeGrafter"/>
</dbReference>
<reference evidence="9" key="2">
    <citation type="submission" date="2010-04" db="EMBL/GenBank/DDBJ databases">
        <authorList>
            <person name="Buell R."/>
            <person name="Hamilton J."/>
            <person name="Hostetler J."/>
        </authorList>
    </citation>
    <scope>NUCLEOTIDE SEQUENCE [LARGE SCALE GENOMIC DNA]</scope>
    <source>
        <strain evidence="9">DAOM:BR144</strain>
    </source>
</reference>
<keyword evidence="3" id="KW-0862">Zinc</keyword>
<dbReference type="Pfam" id="PF01363">
    <property type="entry name" value="FYVE"/>
    <property type="match status" value="1"/>
</dbReference>
<dbReference type="PROSITE" id="PS50178">
    <property type="entry name" value="ZF_FYVE"/>
    <property type="match status" value="1"/>
</dbReference>
<dbReference type="InterPro" id="IPR017455">
    <property type="entry name" value="Znf_FYVE-rel"/>
</dbReference>
<name>K3W9W2_GLOUD</name>
<reference evidence="8" key="3">
    <citation type="submission" date="2015-02" db="UniProtKB">
        <authorList>
            <consortium name="EnsemblProtists"/>
        </authorList>
    </citation>
    <scope>IDENTIFICATION</scope>
    <source>
        <strain evidence="8">DAOM BR144</strain>
    </source>
</reference>